<gene>
    <name evidence="2" type="ORF">SLEP1_g24053</name>
</gene>
<accession>A0AAV5JRG5</accession>
<proteinExistence type="predicted"/>
<evidence type="ECO:0000256" key="1">
    <source>
        <dbReference type="SAM" id="MobiDB-lite"/>
    </source>
</evidence>
<comment type="caution">
    <text evidence="2">The sequence shown here is derived from an EMBL/GenBank/DDBJ whole genome shotgun (WGS) entry which is preliminary data.</text>
</comment>
<dbReference type="Proteomes" id="UP001054252">
    <property type="component" value="Unassembled WGS sequence"/>
</dbReference>
<evidence type="ECO:0000313" key="2">
    <source>
        <dbReference type="EMBL" id="GKV12970.1"/>
    </source>
</evidence>
<dbReference type="EMBL" id="BPVZ01000037">
    <property type="protein sequence ID" value="GKV12970.1"/>
    <property type="molecule type" value="Genomic_DNA"/>
</dbReference>
<evidence type="ECO:0000313" key="3">
    <source>
        <dbReference type="Proteomes" id="UP001054252"/>
    </source>
</evidence>
<sequence>MATLGLIGNQPAGSRRNPTRETQPGWVRRDPALLGSTRPRSAAFRPTQQARVSSNLASLGLVEPSQSPLLGFDET</sequence>
<keyword evidence="3" id="KW-1185">Reference proteome</keyword>
<dbReference type="AlphaFoldDB" id="A0AAV5JRG5"/>
<organism evidence="2 3">
    <name type="scientific">Rubroshorea leprosula</name>
    <dbReference type="NCBI Taxonomy" id="152421"/>
    <lineage>
        <taxon>Eukaryota</taxon>
        <taxon>Viridiplantae</taxon>
        <taxon>Streptophyta</taxon>
        <taxon>Embryophyta</taxon>
        <taxon>Tracheophyta</taxon>
        <taxon>Spermatophyta</taxon>
        <taxon>Magnoliopsida</taxon>
        <taxon>eudicotyledons</taxon>
        <taxon>Gunneridae</taxon>
        <taxon>Pentapetalae</taxon>
        <taxon>rosids</taxon>
        <taxon>malvids</taxon>
        <taxon>Malvales</taxon>
        <taxon>Dipterocarpaceae</taxon>
        <taxon>Rubroshorea</taxon>
    </lineage>
</organism>
<name>A0AAV5JRG5_9ROSI</name>
<feature type="region of interest" description="Disordered" evidence="1">
    <location>
        <begin position="1"/>
        <end position="75"/>
    </location>
</feature>
<feature type="compositionally biased region" description="Polar residues" evidence="1">
    <location>
        <begin position="46"/>
        <end position="57"/>
    </location>
</feature>
<reference evidence="2 3" key="1">
    <citation type="journal article" date="2021" name="Commun. Biol.">
        <title>The genome of Shorea leprosula (Dipterocarpaceae) highlights the ecological relevance of drought in aseasonal tropical rainforests.</title>
        <authorList>
            <person name="Ng K.K.S."/>
            <person name="Kobayashi M.J."/>
            <person name="Fawcett J.A."/>
            <person name="Hatakeyama M."/>
            <person name="Paape T."/>
            <person name="Ng C.H."/>
            <person name="Ang C.C."/>
            <person name="Tnah L.H."/>
            <person name="Lee C.T."/>
            <person name="Nishiyama T."/>
            <person name="Sese J."/>
            <person name="O'Brien M.J."/>
            <person name="Copetti D."/>
            <person name="Mohd Noor M.I."/>
            <person name="Ong R.C."/>
            <person name="Putra M."/>
            <person name="Sireger I.Z."/>
            <person name="Indrioko S."/>
            <person name="Kosugi Y."/>
            <person name="Izuno A."/>
            <person name="Isagi Y."/>
            <person name="Lee S.L."/>
            <person name="Shimizu K.K."/>
        </authorList>
    </citation>
    <scope>NUCLEOTIDE SEQUENCE [LARGE SCALE GENOMIC DNA]</scope>
    <source>
        <strain evidence="2">214</strain>
    </source>
</reference>
<protein>
    <submittedName>
        <fullName evidence="2">Uncharacterized protein</fullName>
    </submittedName>
</protein>